<accession>Q23JE6</accession>
<protein>
    <submittedName>
        <fullName evidence="2">AMP-binding enzyme family protein</fullName>
    </submittedName>
</protein>
<keyword evidence="1" id="KW-0472">Membrane</keyword>
<dbReference type="InParanoid" id="Q23JE6"/>
<dbReference type="Proteomes" id="UP000009168">
    <property type="component" value="Unassembled WGS sequence"/>
</dbReference>
<keyword evidence="1" id="KW-1133">Transmembrane helix</keyword>
<dbReference type="GeneID" id="7846914"/>
<name>Q23JE6_TETTS</name>
<proteinExistence type="predicted"/>
<dbReference type="EMBL" id="GG662691">
    <property type="protein sequence ID" value="EAR96558.2"/>
    <property type="molecule type" value="Genomic_DNA"/>
</dbReference>
<evidence type="ECO:0000256" key="1">
    <source>
        <dbReference type="SAM" id="Phobius"/>
    </source>
</evidence>
<dbReference type="HOGENOM" id="CLU_013044_1_1_1"/>
<reference evidence="3" key="1">
    <citation type="journal article" date="2006" name="PLoS Biol.">
        <title>Macronuclear genome sequence of the ciliate Tetrahymena thermophila, a model eukaryote.</title>
        <authorList>
            <person name="Eisen J.A."/>
            <person name="Coyne R.S."/>
            <person name="Wu M."/>
            <person name="Wu D."/>
            <person name="Thiagarajan M."/>
            <person name="Wortman J.R."/>
            <person name="Badger J.H."/>
            <person name="Ren Q."/>
            <person name="Amedeo P."/>
            <person name="Jones K.M."/>
            <person name="Tallon L.J."/>
            <person name="Delcher A.L."/>
            <person name="Salzberg S.L."/>
            <person name="Silva J.C."/>
            <person name="Haas B.J."/>
            <person name="Majoros W.H."/>
            <person name="Farzad M."/>
            <person name="Carlton J.M."/>
            <person name="Smith R.K. Jr."/>
            <person name="Garg J."/>
            <person name="Pearlman R.E."/>
            <person name="Karrer K.M."/>
            <person name="Sun L."/>
            <person name="Manning G."/>
            <person name="Elde N.C."/>
            <person name="Turkewitz A.P."/>
            <person name="Asai D.J."/>
            <person name="Wilkes D.E."/>
            <person name="Wang Y."/>
            <person name="Cai H."/>
            <person name="Collins K."/>
            <person name="Stewart B.A."/>
            <person name="Lee S.R."/>
            <person name="Wilamowska K."/>
            <person name="Weinberg Z."/>
            <person name="Ruzzo W.L."/>
            <person name="Wloga D."/>
            <person name="Gaertig J."/>
            <person name="Frankel J."/>
            <person name="Tsao C.-C."/>
            <person name="Gorovsky M.A."/>
            <person name="Keeling P.J."/>
            <person name="Waller R.F."/>
            <person name="Patron N.J."/>
            <person name="Cherry J.M."/>
            <person name="Stover N.A."/>
            <person name="Krieger C.J."/>
            <person name="del Toro C."/>
            <person name="Ryder H.F."/>
            <person name="Williamson S.C."/>
            <person name="Barbeau R.A."/>
            <person name="Hamilton E.P."/>
            <person name="Orias E."/>
        </authorList>
    </citation>
    <scope>NUCLEOTIDE SEQUENCE [LARGE SCALE GENOMIC DNA]</scope>
    <source>
        <strain evidence="3">SB210</strain>
    </source>
</reference>
<organism evidence="2 3">
    <name type="scientific">Tetrahymena thermophila (strain SB210)</name>
    <dbReference type="NCBI Taxonomy" id="312017"/>
    <lineage>
        <taxon>Eukaryota</taxon>
        <taxon>Sar</taxon>
        <taxon>Alveolata</taxon>
        <taxon>Ciliophora</taxon>
        <taxon>Intramacronucleata</taxon>
        <taxon>Oligohymenophorea</taxon>
        <taxon>Hymenostomatida</taxon>
        <taxon>Tetrahymenina</taxon>
        <taxon>Tetrahymenidae</taxon>
        <taxon>Tetrahymena</taxon>
    </lineage>
</organism>
<dbReference type="OrthoDB" id="302623at2759"/>
<dbReference type="RefSeq" id="XP_001016803.2">
    <property type="nucleotide sequence ID" value="XM_001016803.2"/>
</dbReference>
<keyword evidence="3" id="KW-1185">Reference proteome</keyword>
<gene>
    <name evidence="2" type="ORF">TTHERM_00488280</name>
</gene>
<sequence length="635" mass="74277">MKIVQFDLFSSEFYFNLDGTHFKKGTVHGVILSLASITLILSYFFYLLHLYLNNLIDPLFKSQSFITNNRKEVELTQDLIGFQFTYNNSLSIDQYQNLQNKTYLVYYPYFYYQDTEKNVYSVINLDVIQCSSPDLKGFNCIDFSKISNYTLVSANANNIMSMVYINIYGCLDIDSIKTTIPNNCASQSEIDDVINGGQAGLVLQLKTQQYNTTSMQIQTNYRFIQTFSLSNQFILNTLKTQMQETQVKKGLLIQGQQFYSSPIQYDQTTFSFDRQVSLQTGVGPYCQVTLLMDEIVQYIEIQYPTITQILALVNSVSFIVMVCRNREEEFADEISENQNKMNVNLPNFQSKFLDRKQNTNFYLDQSNSFQRQKLQVDDDNKQKDSIKFNDSLISLTSTKSQQTKQKNFINIQKFDKSDTISYNQSQFTQQIESKIFGLQKIETPSQRQSVNKSELPKSNFLKKDHFKWKKNFGEAISQKLKVMKSNEMKQAIQKTIFKYKFFQAKEYLQSLCLKEKQMNKIKQEVQKSLNIYELYKDIIFLKKAVSILLSTDQMAAIQLISLTDNFINIDVENRENESQYNQERNKLNHFEKQYLISQSENLQINYIERFLIKCQDGDDLSEIDQRIIQSISKKH</sequence>
<evidence type="ECO:0000313" key="3">
    <source>
        <dbReference type="Proteomes" id="UP000009168"/>
    </source>
</evidence>
<keyword evidence="1" id="KW-0812">Transmembrane</keyword>
<feature type="transmembrane region" description="Helical" evidence="1">
    <location>
        <begin position="30"/>
        <end position="52"/>
    </location>
</feature>
<dbReference type="KEGG" id="tet:TTHERM_00488280"/>
<evidence type="ECO:0000313" key="2">
    <source>
        <dbReference type="EMBL" id="EAR96558.2"/>
    </source>
</evidence>
<dbReference type="AlphaFoldDB" id="Q23JE6"/>